<dbReference type="InterPro" id="IPR006311">
    <property type="entry name" value="TAT_signal"/>
</dbReference>
<evidence type="ECO:0000256" key="4">
    <source>
        <dbReference type="ARBA" id="ARBA00022729"/>
    </source>
</evidence>
<dbReference type="Gene3D" id="3.10.105.10">
    <property type="entry name" value="Dipeptide-binding Protein, Domain 3"/>
    <property type="match status" value="1"/>
</dbReference>
<evidence type="ECO:0000256" key="1">
    <source>
        <dbReference type="ARBA" id="ARBA00004196"/>
    </source>
</evidence>
<protein>
    <submittedName>
        <fullName evidence="6">Peptide/nickel transport system substrate-binding protein</fullName>
    </submittedName>
</protein>
<dbReference type="InterPro" id="IPR000914">
    <property type="entry name" value="SBP_5_dom"/>
</dbReference>
<reference evidence="6 7" key="1">
    <citation type="submission" date="2016-10" db="EMBL/GenBank/DDBJ databases">
        <authorList>
            <person name="de Groot N.N."/>
        </authorList>
    </citation>
    <scope>NUCLEOTIDE SEQUENCE [LARGE SCALE GENOMIC DNA]</scope>
    <source>
        <strain evidence="6 7">CGMCC 1.6291</strain>
    </source>
</reference>
<dbReference type="EMBL" id="FOEG01000002">
    <property type="protein sequence ID" value="SEO73581.1"/>
    <property type="molecule type" value="Genomic_DNA"/>
</dbReference>
<dbReference type="FunFam" id="3.90.76.10:FF:000007">
    <property type="entry name" value="Dipeptide ABC transporter periplasmic dipeptide-binding protein"/>
    <property type="match status" value="1"/>
</dbReference>
<evidence type="ECO:0000313" key="7">
    <source>
        <dbReference type="Proteomes" id="UP000199657"/>
    </source>
</evidence>
<proteinExistence type="inferred from homology"/>
<evidence type="ECO:0000313" key="6">
    <source>
        <dbReference type="EMBL" id="SEO73581.1"/>
    </source>
</evidence>
<dbReference type="CDD" id="cd08512">
    <property type="entry name" value="PBP2_NikA_DppA_OppA_like_7"/>
    <property type="match status" value="1"/>
</dbReference>
<dbReference type="PANTHER" id="PTHR30290:SF10">
    <property type="entry name" value="PERIPLASMIC OLIGOPEPTIDE-BINDING PROTEIN-RELATED"/>
    <property type="match status" value="1"/>
</dbReference>
<dbReference type="GO" id="GO:0015833">
    <property type="term" value="P:peptide transport"/>
    <property type="evidence" value="ECO:0007669"/>
    <property type="project" value="TreeGrafter"/>
</dbReference>
<dbReference type="InterPro" id="IPR039424">
    <property type="entry name" value="SBP_5"/>
</dbReference>
<dbReference type="SUPFAM" id="SSF53850">
    <property type="entry name" value="Periplasmic binding protein-like II"/>
    <property type="match status" value="1"/>
</dbReference>
<dbReference type="PANTHER" id="PTHR30290">
    <property type="entry name" value="PERIPLASMIC BINDING COMPONENT OF ABC TRANSPORTER"/>
    <property type="match status" value="1"/>
</dbReference>
<dbReference type="Pfam" id="PF00496">
    <property type="entry name" value="SBP_bac_5"/>
    <property type="match status" value="1"/>
</dbReference>
<dbReference type="PIRSF" id="PIRSF002741">
    <property type="entry name" value="MppA"/>
    <property type="match status" value="1"/>
</dbReference>
<keyword evidence="4" id="KW-0732">Signal</keyword>
<accession>A0A1H8S4F7</accession>
<dbReference type="GO" id="GO:1904680">
    <property type="term" value="F:peptide transmembrane transporter activity"/>
    <property type="evidence" value="ECO:0007669"/>
    <property type="project" value="TreeGrafter"/>
</dbReference>
<feature type="domain" description="Solute-binding protein family 5" evidence="5">
    <location>
        <begin position="91"/>
        <end position="459"/>
    </location>
</feature>
<dbReference type="STRING" id="406100.SAMN04488052_102484"/>
<dbReference type="Gene3D" id="3.40.190.10">
    <property type="entry name" value="Periplasmic binding protein-like II"/>
    <property type="match status" value="1"/>
</dbReference>
<dbReference type="GO" id="GO:0030288">
    <property type="term" value="C:outer membrane-bounded periplasmic space"/>
    <property type="evidence" value="ECO:0007669"/>
    <property type="project" value="UniProtKB-ARBA"/>
</dbReference>
<comment type="subcellular location">
    <subcellularLocation>
        <location evidence="1">Cell envelope</location>
    </subcellularLocation>
</comment>
<evidence type="ECO:0000256" key="2">
    <source>
        <dbReference type="ARBA" id="ARBA00005695"/>
    </source>
</evidence>
<dbReference type="GO" id="GO:0043190">
    <property type="term" value="C:ATP-binding cassette (ABC) transporter complex"/>
    <property type="evidence" value="ECO:0007669"/>
    <property type="project" value="InterPro"/>
</dbReference>
<gene>
    <name evidence="6" type="ORF">SAMN04488052_102484</name>
</gene>
<comment type="similarity">
    <text evidence="2">Belongs to the bacterial solute-binding protein 5 family.</text>
</comment>
<dbReference type="OrthoDB" id="9801912at2"/>
<keyword evidence="3" id="KW-0813">Transport</keyword>
<dbReference type="PROSITE" id="PS51318">
    <property type="entry name" value="TAT"/>
    <property type="match status" value="1"/>
</dbReference>
<evidence type="ECO:0000256" key="3">
    <source>
        <dbReference type="ARBA" id="ARBA00022448"/>
    </source>
</evidence>
<dbReference type="AlphaFoldDB" id="A0A1H8S4F7"/>
<sequence>MDRRTFLRNSALLAGAGAAVPVFKLMPAKAVAASGGSLVVAIGDGPNSMDIHREGTNRPAYALAVNLYDRLVTFGRQELEDGNFAYDYNTLEPEVAESWTVADDEMSVDFKIRKDARFWDGRPITAHDVKWSFDRAVSVGGFPTTQMGAGSLEDPEQFEAVDDETFRIHFIRKSKLTLPNLAVPVPIIINSEVAREHATDDDPWATDYLHRNPAGSGAFKLHSWDPGVQVVYQRNEDWMNGPVPEVEQVVLREMPSASTRRAMVERGDIDIAMDLPPRDARDLVRAGEVNVAGVPIENCLHSVGLNLEFEPFKDKRVRQAIAYAIPYQDIWEAAAYERGVPMFGADSFEPATAEWPQPFPYDTDYDKARELLNEAGYGDGFEVPISLNLGLAHWSEPAAALIREGLRQVGIDATVEEIPGANWRTRALVEKELPMHLKNFGGWLNTPCYYFYWAYLEGNLFNSMNYHNDDVARLVDETLHMEMDHPDYEDKIKELIAIAFDEVPLIPLYQPNLEVAMQPSVSGYEHWFHRRLDARPLKQS</sequence>
<dbReference type="InterPro" id="IPR030678">
    <property type="entry name" value="Peptide/Ni-bd"/>
</dbReference>
<evidence type="ECO:0000259" key="5">
    <source>
        <dbReference type="Pfam" id="PF00496"/>
    </source>
</evidence>
<name>A0A1H8S4F7_9GAMM</name>
<dbReference type="RefSeq" id="WP_091641374.1">
    <property type="nucleotide sequence ID" value="NZ_FOEG01000002.1"/>
</dbReference>
<organism evidence="6 7">
    <name type="scientific">Aquisalimonas asiatica</name>
    <dbReference type="NCBI Taxonomy" id="406100"/>
    <lineage>
        <taxon>Bacteria</taxon>
        <taxon>Pseudomonadati</taxon>
        <taxon>Pseudomonadota</taxon>
        <taxon>Gammaproteobacteria</taxon>
        <taxon>Chromatiales</taxon>
        <taxon>Ectothiorhodospiraceae</taxon>
        <taxon>Aquisalimonas</taxon>
    </lineage>
</organism>
<dbReference type="Proteomes" id="UP000199657">
    <property type="component" value="Unassembled WGS sequence"/>
</dbReference>
<keyword evidence="7" id="KW-1185">Reference proteome</keyword>